<dbReference type="InterPro" id="IPR051393">
    <property type="entry name" value="ABC_transporter_permease"/>
</dbReference>
<feature type="transmembrane region" description="Helical" evidence="7">
    <location>
        <begin position="29"/>
        <end position="50"/>
    </location>
</feature>
<accession>A0A934MFT2</accession>
<feature type="domain" description="ABC transmembrane type-1" evidence="9">
    <location>
        <begin position="87"/>
        <end position="303"/>
    </location>
</feature>
<dbReference type="Pfam" id="PF00528">
    <property type="entry name" value="BPD_transp_1"/>
    <property type="match status" value="1"/>
</dbReference>
<keyword evidence="6 7" id="KW-0472">Membrane</keyword>
<feature type="transmembrane region" description="Helical" evidence="7">
    <location>
        <begin position="221"/>
        <end position="242"/>
    </location>
</feature>
<evidence type="ECO:0000259" key="9">
    <source>
        <dbReference type="PROSITE" id="PS50928"/>
    </source>
</evidence>
<name>A0A934MFT2_9HYPH</name>
<feature type="transmembrane region" description="Helical" evidence="7">
    <location>
        <begin position="287"/>
        <end position="307"/>
    </location>
</feature>
<proteinExistence type="inferred from homology"/>
<evidence type="ECO:0000256" key="1">
    <source>
        <dbReference type="ARBA" id="ARBA00004651"/>
    </source>
</evidence>
<dbReference type="EMBL" id="JAEKJA010000001">
    <property type="protein sequence ID" value="MBJ3774221.1"/>
    <property type="molecule type" value="Genomic_DNA"/>
</dbReference>
<comment type="subcellular location">
    <subcellularLocation>
        <location evidence="1 7">Cell membrane</location>
        <topology evidence="1 7">Multi-pass membrane protein</topology>
    </subcellularLocation>
</comment>
<gene>
    <name evidence="10" type="ORF">JCR33_00880</name>
</gene>
<evidence type="ECO:0000256" key="2">
    <source>
        <dbReference type="ARBA" id="ARBA00022448"/>
    </source>
</evidence>
<feature type="transmembrane region" description="Helical" evidence="7">
    <location>
        <begin position="124"/>
        <end position="144"/>
    </location>
</feature>
<keyword evidence="11" id="KW-1185">Reference proteome</keyword>
<dbReference type="InterPro" id="IPR035906">
    <property type="entry name" value="MetI-like_sf"/>
</dbReference>
<sequence>MAIPRDMNAPATALTDVPPARDHANPRSAIAAFLTPALLIYAAFTALPVARTFFNSVHLVVPNRPDEWVGFTHYAELWTDKIFWKAVHNTLTWAVAAPILEVTIATLLALCLYAKVPFARFLRVAWFTPVLMSYVVVGILWMWILNYDWGALNEILRGIGLGGLAQPWLGHPATALPSLIGVTTWMWTGFNMVVILAAMSSLPSEVLEAAELDNCGWFAKLWFVILPLIRPTLLNLVILSFIGKMKIFDLVWVTTRGNPLWSTETVSTYVYKRAFQWSEFDLGYPSTIAVVWFVIVLAGVLLLTAIFRQRDRIEY</sequence>
<evidence type="ECO:0000256" key="7">
    <source>
        <dbReference type="RuleBase" id="RU363032"/>
    </source>
</evidence>
<dbReference type="InterPro" id="IPR000515">
    <property type="entry name" value="MetI-like"/>
</dbReference>
<feature type="transmembrane region" description="Helical" evidence="7">
    <location>
        <begin position="91"/>
        <end position="112"/>
    </location>
</feature>
<evidence type="ECO:0000256" key="5">
    <source>
        <dbReference type="ARBA" id="ARBA00022989"/>
    </source>
</evidence>
<dbReference type="GO" id="GO:0005886">
    <property type="term" value="C:plasma membrane"/>
    <property type="evidence" value="ECO:0007669"/>
    <property type="project" value="UniProtKB-SubCell"/>
</dbReference>
<evidence type="ECO:0000256" key="8">
    <source>
        <dbReference type="SAM" id="MobiDB-lite"/>
    </source>
</evidence>
<feature type="region of interest" description="Disordered" evidence="8">
    <location>
        <begin position="1"/>
        <end position="20"/>
    </location>
</feature>
<keyword evidence="2 7" id="KW-0813">Transport</keyword>
<dbReference type="Proteomes" id="UP000609531">
    <property type="component" value="Unassembled WGS sequence"/>
</dbReference>
<dbReference type="CDD" id="cd06261">
    <property type="entry name" value="TM_PBP2"/>
    <property type="match status" value="1"/>
</dbReference>
<dbReference type="Gene3D" id="1.10.3720.10">
    <property type="entry name" value="MetI-like"/>
    <property type="match status" value="1"/>
</dbReference>
<dbReference type="PROSITE" id="PS50928">
    <property type="entry name" value="ABC_TM1"/>
    <property type="match status" value="1"/>
</dbReference>
<evidence type="ECO:0000313" key="10">
    <source>
        <dbReference type="EMBL" id="MBJ3774221.1"/>
    </source>
</evidence>
<evidence type="ECO:0000313" key="11">
    <source>
        <dbReference type="Proteomes" id="UP000609531"/>
    </source>
</evidence>
<keyword evidence="5 7" id="KW-1133">Transmembrane helix</keyword>
<evidence type="ECO:0000256" key="6">
    <source>
        <dbReference type="ARBA" id="ARBA00023136"/>
    </source>
</evidence>
<feature type="transmembrane region" description="Helical" evidence="7">
    <location>
        <begin position="179"/>
        <end position="200"/>
    </location>
</feature>
<dbReference type="AlphaFoldDB" id="A0A934MFT2"/>
<dbReference type="RefSeq" id="WP_198880117.1">
    <property type="nucleotide sequence ID" value="NZ_JAEKJA010000001.1"/>
</dbReference>
<organism evidence="10 11">
    <name type="scientific">Acuticoccus mangrovi</name>
    <dbReference type="NCBI Taxonomy" id="2796142"/>
    <lineage>
        <taxon>Bacteria</taxon>
        <taxon>Pseudomonadati</taxon>
        <taxon>Pseudomonadota</taxon>
        <taxon>Alphaproteobacteria</taxon>
        <taxon>Hyphomicrobiales</taxon>
        <taxon>Amorphaceae</taxon>
        <taxon>Acuticoccus</taxon>
    </lineage>
</organism>
<evidence type="ECO:0000256" key="4">
    <source>
        <dbReference type="ARBA" id="ARBA00022692"/>
    </source>
</evidence>
<comment type="caution">
    <text evidence="10">The sequence shown here is derived from an EMBL/GenBank/DDBJ whole genome shotgun (WGS) entry which is preliminary data.</text>
</comment>
<evidence type="ECO:0000256" key="3">
    <source>
        <dbReference type="ARBA" id="ARBA00022475"/>
    </source>
</evidence>
<dbReference type="GO" id="GO:0055085">
    <property type="term" value="P:transmembrane transport"/>
    <property type="evidence" value="ECO:0007669"/>
    <property type="project" value="InterPro"/>
</dbReference>
<reference evidence="10" key="1">
    <citation type="submission" date="2020-12" db="EMBL/GenBank/DDBJ databases">
        <title>Bacterial taxonomy.</title>
        <authorList>
            <person name="Pan X."/>
        </authorList>
    </citation>
    <scope>NUCLEOTIDE SEQUENCE</scope>
    <source>
        <strain evidence="10">B2012</strain>
    </source>
</reference>
<dbReference type="PANTHER" id="PTHR30193">
    <property type="entry name" value="ABC TRANSPORTER PERMEASE PROTEIN"/>
    <property type="match status" value="1"/>
</dbReference>
<keyword evidence="4 7" id="KW-0812">Transmembrane</keyword>
<dbReference type="SUPFAM" id="SSF161098">
    <property type="entry name" value="MetI-like"/>
    <property type="match status" value="1"/>
</dbReference>
<dbReference type="PANTHER" id="PTHR30193:SF37">
    <property type="entry name" value="INNER MEMBRANE ABC TRANSPORTER PERMEASE PROTEIN YCJO"/>
    <property type="match status" value="1"/>
</dbReference>
<keyword evidence="3" id="KW-1003">Cell membrane</keyword>
<comment type="similarity">
    <text evidence="7">Belongs to the binding-protein-dependent transport system permease family.</text>
</comment>
<protein>
    <submittedName>
        <fullName evidence="10">Sugar ABC transporter permease</fullName>
    </submittedName>
</protein>